<protein>
    <submittedName>
        <fullName evidence="2">MBL fold metallo-hydrolase</fullName>
    </submittedName>
</protein>
<dbReference type="Pfam" id="PF00753">
    <property type="entry name" value="Lactamase_B"/>
    <property type="match status" value="1"/>
</dbReference>
<reference evidence="2" key="2">
    <citation type="submission" date="2021-04" db="EMBL/GenBank/DDBJ databases">
        <authorList>
            <person name="Gilroy R."/>
        </authorList>
    </citation>
    <scope>NUCLEOTIDE SEQUENCE</scope>
    <source>
        <strain evidence="2">CHK169-2315</strain>
    </source>
</reference>
<comment type="caution">
    <text evidence="2">The sequence shown here is derived from an EMBL/GenBank/DDBJ whole genome shotgun (WGS) entry which is preliminary data.</text>
</comment>
<dbReference type="InterPro" id="IPR001279">
    <property type="entry name" value="Metallo-B-lactamas"/>
</dbReference>
<reference evidence="2" key="1">
    <citation type="journal article" date="2021" name="PeerJ">
        <title>Extensive microbial diversity within the chicken gut microbiome revealed by metagenomics and culture.</title>
        <authorList>
            <person name="Gilroy R."/>
            <person name="Ravi A."/>
            <person name="Getino M."/>
            <person name="Pursley I."/>
            <person name="Horton D.L."/>
            <person name="Alikhan N.F."/>
            <person name="Baker D."/>
            <person name="Gharbi K."/>
            <person name="Hall N."/>
            <person name="Watson M."/>
            <person name="Adriaenssens E.M."/>
            <person name="Foster-Nyarko E."/>
            <person name="Jarju S."/>
            <person name="Secka A."/>
            <person name="Antonio M."/>
            <person name="Oren A."/>
            <person name="Chaudhuri R.R."/>
            <person name="La Ragione R."/>
            <person name="Hildebrand F."/>
            <person name="Pallen M.J."/>
        </authorList>
    </citation>
    <scope>NUCLEOTIDE SEQUENCE</scope>
    <source>
        <strain evidence="2">CHK169-2315</strain>
    </source>
</reference>
<sequence>MLLKTNAKRETIGQVRFIHNFVSLGPVRLNVIVYEVDGVLIDTGSIKVIRFLQPFFEEVQAEQVVITHSHEDHTGGAAFIQQKYGIPIYMNEKSIAHCKEKATYPLYRKVFWGKRPPFEAKPIDDTFTSRTAHWQVIHTPGHAADHLSFLNEQTGQLFSGDLYVHPETKVILQEESIPTIIQSIKRILQYDFKEMFCCHAGYVANGREAFEQKLRYLENLQGKVLTLHEKGSSVKEIQQRIFTKSYPITKLSLGEWDSKHIITSIIQDAKRG</sequence>
<organism evidence="2 3">
    <name type="scientific">Candidatus Pseudogracilibacillus intestinigallinarum</name>
    <dbReference type="NCBI Taxonomy" id="2838742"/>
    <lineage>
        <taxon>Bacteria</taxon>
        <taxon>Bacillati</taxon>
        <taxon>Bacillota</taxon>
        <taxon>Bacilli</taxon>
        <taxon>Bacillales</taxon>
        <taxon>Bacillaceae</taxon>
        <taxon>Pseudogracilibacillus</taxon>
    </lineage>
</organism>
<accession>A0A9D1TJU6</accession>
<dbReference type="AlphaFoldDB" id="A0A9D1TJU6"/>
<dbReference type="PANTHER" id="PTHR23131">
    <property type="entry name" value="ENDORIBONUCLEASE LACTB2"/>
    <property type="match status" value="1"/>
</dbReference>
<dbReference type="PANTHER" id="PTHR23131:SF0">
    <property type="entry name" value="ENDORIBONUCLEASE LACTB2"/>
    <property type="match status" value="1"/>
</dbReference>
<evidence type="ECO:0000313" key="2">
    <source>
        <dbReference type="EMBL" id="HIV73692.1"/>
    </source>
</evidence>
<dbReference type="Proteomes" id="UP000823937">
    <property type="component" value="Unassembled WGS sequence"/>
</dbReference>
<dbReference type="SMART" id="SM00849">
    <property type="entry name" value="Lactamase_B"/>
    <property type="match status" value="1"/>
</dbReference>
<dbReference type="EMBL" id="DXHX01000018">
    <property type="protein sequence ID" value="HIV73692.1"/>
    <property type="molecule type" value="Genomic_DNA"/>
</dbReference>
<gene>
    <name evidence="2" type="ORF">H9895_01260</name>
</gene>
<proteinExistence type="predicted"/>
<dbReference type="Gene3D" id="3.60.15.10">
    <property type="entry name" value="Ribonuclease Z/Hydroxyacylglutathione hydrolase-like"/>
    <property type="match status" value="1"/>
</dbReference>
<dbReference type="InterPro" id="IPR050662">
    <property type="entry name" value="Sec-metab_biosynth-thioest"/>
</dbReference>
<evidence type="ECO:0000313" key="3">
    <source>
        <dbReference type="Proteomes" id="UP000823937"/>
    </source>
</evidence>
<name>A0A9D1TJU6_9BACI</name>
<dbReference type="InterPro" id="IPR036866">
    <property type="entry name" value="RibonucZ/Hydroxyglut_hydro"/>
</dbReference>
<feature type="domain" description="Metallo-beta-lactamase" evidence="1">
    <location>
        <begin position="30"/>
        <end position="199"/>
    </location>
</feature>
<evidence type="ECO:0000259" key="1">
    <source>
        <dbReference type="SMART" id="SM00849"/>
    </source>
</evidence>
<dbReference type="SUPFAM" id="SSF56281">
    <property type="entry name" value="Metallo-hydrolase/oxidoreductase"/>
    <property type="match status" value="1"/>
</dbReference>